<evidence type="ECO:0000313" key="3">
    <source>
        <dbReference type="Proteomes" id="UP000024635"/>
    </source>
</evidence>
<dbReference type="Proteomes" id="UP000024635">
    <property type="component" value="Unassembled WGS sequence"/>
</dbReference>
<evidence type="ECO:0000313" key="2">
    <source>
        <dbReference type="EMBL" id="EYC23820.1"/>
    </source>
</evidence>
<evidence type="ECO:0000256" key="1">
    <source>
        <dbReference type="SAM" id="MobiDB-lite"/>
    </source>
</evidence>
<gene>
    <name evidence="2" type="primary">Acey_s0015.g2847</name>
    <name evidence="2" type="ORF">Y032_0015g2847</name>
</gene>
<protein>
    <submittedName>
        <fullName evidence="2">Uncharacterized protein</fullName>
    </submittedName>
</protein>
<dbReference type="OrthoDB" id="418484at2759"/>
<dbReference type="EMBL" id="JARK01001351">
    <property type="protein sequence ID" value="EYC23820.1"/>
    <property type="molecule type" value="Genomic_DNA"/>
</dbReference>
<keyword evidence="3" id="KW-1185">Reference proteome</keyword>
<dbReference type="AlphaFoldDB" id="A0A016V8P2"/>
<feature type="compositionally biased region" description="Polar residues" evidence="1">
    <location>
        <begin position="55"/>
        <end position="69"/>
    </location>
</feature>
<proteinExistence type="predicted"/>
<comment type="caution">
    <text evidence="2">The sequence shown here is derived from an EMBL/GenBank/DDBJ whole genome shotgun (WGS) entry which is preliminary data.</text>
</comment>
<name>A0A016V8P2_9BILA</name>
<organism evidence="2 3">
    <name type="scientific">Ancylostoma ceylanicum</name>
    <dbReference type="NCBI Taxonomy" id="53326"/>
    <lineage>
        <taxon>Eukaryota</taxon>
        <taxon>Metazoa</taxon>
        <taxon>Ecdysozoa</taxon>
        <taxon>Nematoda</taxon>
        <taxon>Chromadorea</taxon>
        <taxon>Rhabditida</taxon>
        <taxon>Rhabditina</taxon>
        <taxon>Rhabditomorpha</taxon>
        <taxon>Strongyloidea</taxon>
        <taxon>Ancylostomatidae</taxon>
        <taxon>Ancylostomatinae</taxon>
        <taxon>Ancylostoma</taxon>
    </lineage>
</organism>
<sequence>MPSSLTCRDCADLSKVQERFQRRMEQKRRASIASESKESSEPGRTHTPSRDFLTTDPNQRAVSASPNLNSRFKKRMGSWIAGMKGFHPACRTLCMTPSLCFHSFLTLHAVFCCVGYVNAVRNKECLLERGDPKEFSFPT</sequence>
<accession>A0A016V8P2</accession>
<feature type="region of interest" description="Disordered" evidence="1">
    <location>
        <begin position="21"/>
        <end position="69"/>
    </location>
</feature>
<feature type="compositionally biased region" description="Basic and acidic residues" evidence="1">
    <location>
        <begin position="35"/>
        <end position="44"/>
    </location>
</feature>
<reference evidence="3" key="1">
    <citation type="journal article" date="2015" name="Nat. Genet.">
        <title>The genome and transcriptome of the zoonotic hookworm Ancylostoma ceylanicum identify infection-specific gene families.</title>
        <authorList>
            <person name="Schwarz E.M."/>
            <person name="Hu Y."/>
            <person name="Antoshechkin I."/>
            <person name="Miller M.M."/>
            <person name="Sternberg P.W."/>
            <person name="Aroian R.V."/>
        </authorList>
    </citation>
    <scope>NUCLEOTIDE SEQUENCE</scope>
    <source>
        <strain evidence="3">HY135</strain>
    </source>
</reference>